<protein>
    <recommendedName>
        <fullName evidence="3">DUF1501 domain-containing protein</fullName>
    </recommendedName>
</protein>
<accession>A0A1X7AG21</accession>
<name>A0A1X7AG21_9GAMM</name>
<dbReference type="PANTHER" id="PTHR43737">
    <property type="entry name" value="BLL7424 PROTEIN"/>
    <property type="match status" value="1"/>
</dbReference>
<keyword evidence="2" id="KW-1185">Reference proteome</keyword>
<dbReference type="EMBL" id="FWPT01000002">
    <property type="protein sequence ID" value="SMA38842.1"/>
    <property type="molecule type" value="Genomic_DNA"/>
</dbReference>
<gene>
    <name evidence="1" type="ORF">EHSB41UT_00933</name>
</gene>
<dbReference type="InterPro" id="IPR006311">
    <property type="entry name" value="TAT_signal"/>
</dbReference>
<organism evidence="1 2">
    <name type="scientific">Parendozoicomonas haliclonae</name>
    <dbReference type="NCBI Taxonomy" id="1960125"/>
    <lineage>
        <taxon>Bacteria</taxon>
        <taxon>Pseudomonadati</taxon>
        <taxon>Pseudomonadota</taxon>
        <taxon>Gammaproteobacteria</taxon>
        <taxon>Oceanospirillales</taxon>
        <taxon>Endozoicomonadaceae</taxon>
        <taxon>Parendozoicomonas</taxon>
    </lineage>
</organism>
<evidence type="ECO:0008006" key="3">
    <source>
        <dbReference type="Google" id="ProtNLM"/>
    </source>
</evidence>
<sequence>MTRPKTGLSRRHFCQNGLQMGLILPLAFSGLPQIAFANAPVNKRLVVVFLRGGLDGLSTVVPYGDPHYRSMRGNLALKENDESLIAVSDFFAFNSQLRGLAGLYNQGEVAVIHAAASPFNTRSHFYAQDLLENGTDKPNSLKTGWLNRTIGILGGNNDNTLGISLGPSQQLSMRGEAKVTSWSPSRLNPVGDNFLNRVAMMYKNEPLLDSALEAAIGNRAMTEGMKSQISNNAGQSFIEMMKATAGFLKQPNGPRIAAIDFHGFDTHIRQQNGAYPTLPRLLKSLDEGIVQYRQQTPIDIWEQTVVYVVTEFGRTVKPNGTGGTDHGTASMAMVIGGKIQGGQVVTQWPGLAHNRLFEGRDLAATTDLRSVSSSLLHSHFDIPRQDIDQIILPGSFNLNSVEIF</sequence>
<evidence type="ECO:0000313" key="1">
    <source>
        <dbReference type="EMBL" id="SMA38842.1"/>
    </source>
</evidence>
<dbReference type="InterPro" id="IPR010869">
    <property type="entry name" value="DUF1501"/>
</dbReference>
<evidence type="ECO:0000313" key="2">
    <source>
        <dbReference type="Proteomes" id="UP000196573"/>
    </source>
</evidence>
<proteinExistence type="predicted"/>
<dbReference type="Pfam" id="PF07394">
    <property type="entry name" value="DUF1501"/>
    <property type="match status" value="1"/>
</dbReference>
<dbReference type="PROSITE" id="PS51318">
    <property type="entry name" value="TAT"/>
    <property type="match status" value="1"/>
</dbReference>
<dbReference type="PANTHER" id="PTHR43737:SF1">
    <property type="entry name" value="DUF1501 DOMAIN-CONTAINING PROTEIN"/>
    <property type="match status" value="1"/>
</dbReference>
<reference evidence="1 2" key="1">
    <citation type="submission" date="2017-03" db="EMBL/GenBank/DDBJ databases">
        <authorList>
            <person name="Afonso C.L."/>
            <person name="Miller P.J."/>
            <person name="Scott M.A."/>
            <person name="Spackman E."/>
            <person name="Goraichik I."/>
            <person name="Dimitrov K.M."/>
            <person name="Suarez D.L."/>
            <person name="Swayne D.E."/>
        </authorList>
    </citation>
    <scope>NUCLEOTIDE SEQUENCE [LARGE SCALE GENOMIC DNA]</scope>
    <source>
        <strain evidence="1">SB41UT1</strain>
    </source>
</reference>
<dbReference type="Proteomes" id="UP000196573">
    <property type="component" value="Unassembled WGS sequence"/>
</dbReference>
<dbReference type="AlphaFoldDB" id="A0A1X7AG21"/>
<dbReference type="OrthoDB" id="9779968at2"/>